<name>A0ABS5CGE3_9BACL</name>
<reference evidence="1 2" key="1">
    <citation type="submission" date="2021-04" db="EMBL/GenBank/DDBJ databases">
        <title>Paenibacillus sp. DLE-14 whole genome sequence.</title>
        <authorList>
            <person name="Ham Y.J."/>
        </authorList>
    </citation>
    <scope>NUCLEOTIDE SEQUENCE [LARGE SCALE GENOMIC DNA]</scope>
    <source>
        <strain evidence="1 2">DLE-14</strain>
    </source>
</reference>
<gene>
    <name evidence="1" type="ORF">I8J30_19390</name>
</gene>
<dbReference type="EMBL" id="JAGKSP010000008">
    <property type="protein sequence ID" value="MBP3964891.1"/>
    <property type="molecule type" value="Genomic_DNA"/>
</dbReference>
<comment type="caution">
    <text evidence="1">The sequence shown here is derived from an EMBL/GenBank/DDBJ whole genome shotgun (WGS) entry which is preliminary data.</text>
</comment>
<dbReference type="Proteomes" id="UP000673394">
    <property type="component" value="Unassembled WGS sequence"/>
</dbReference>
<evidence type="ECO:0000313" key="2">
    <source>
        <dbReference type="Proteomes" id="UP000673394"/>
    </source>
</evidence>
<accession>A0ABS5CGE3</accession>
<keyword evidence="2" id="KW-1185">Reference proteome</keyword>
<dbReference type="RefSeq" id="WP_210660888.1">
    <property type="nucleotide sequence ID" value="NZ_JAGKSP010000008.1"/>
</dbReference>
<protein>
    <submittedName>
        <fullName evidence="1">Uncharacterized protein</fullName>
    </submittedName>
</protein>
<sequence length="82" mass="8943">MTIAVLHTISDPAKFFAAAGQADSVGLPAGFKLRVQSRTADRSRSITFWEAPSVEALRQLVESVIGAYSSNEYIEMEMHING</sequence>
<organism evidence="1 2">
    <name type="scientific">Paenibacillus lignilyticus</name>
    <dbReference type="NCBI Taxonomy" id="1172615"/>
    <lineage>
        <taxon>Bacteria</taxon>
        <taxon>Bacillati</taxon>
        <taxon>Bacillota</taxon>
        <taxon>Bacilli</taxon>
        <taxon>Bacillales</taxon>
        <taxon>Paenibacillaceae</taxon>
        <taxon>Paenibacillus</taxon>
    </lineage>
</organism>
<evidence type="ECO:0000313" key="1">
    <source>
        <dbReference type="EMBL" id="MBP3964891.1"/>
    </source>
</evidence>
<proteinExistence type="predicted"/>